<evidence type="ECO:0008006" key="4">
    <source>
        <dbReference type="Google" id="ProtNLM"/>
    </source>
</evidence>
<protein>
    <recommendedName>
        <fullName evidence="4">Lipoprotein</fullName>
    </recommendedName>
</protein>
<comment type="caution">
    <text evidence="2">The sequence shown here is derived from an EMBL/GenBank/DDBJ whole genome shotgun (WGS) entry which is preliminary data.</text>
</comment>
<organism evidence="2 3">
    <name type="scientific">Candidatus Falkowbacteria bacterium GW2011_GWE1_38_31</name>
    <dbReference type="NCBI Taxonomy" id="1618638"/>
    <lineage>
        <taxon>Bacteria</taxon>
        <taxon>Candidatus Falkowiibacteriota</taxon>
    </lineage>
</organism>
<name>A0A0G0JSJ9_9BACT</name>
<dbReference type="EMBL" id="LBUU01000004">
    <property type="protein sequence ID" value="KKQ70528.1"/>
    <property type="molecule type" value="Genomic_DNA"/>
</dbReference>
<dbReference type="AlphaFoldDB" id="A0A0G0JSJ9"/>
<evidence type="ECO:0000313" key="2">
    <source>
        <dbReference type="EMBL" id="KKQ70528.1"/>
    </source>
</evidence>
<sequence>MKKSIIFLFLCAAALSGCAAKNPGISTPAPSAPAFESTQAQICGTMCERIIPELCKTEIEDYTVSGQSLDESIMDPLSCQLMCEAEWDEKTIGCVTDADECAQFFSSAPYCMETAEEGEPAAVDKKTAGSCDEACRNYATCASYGDDVTLADLDDAYASCLEICGTWTTEERLCTARTTISRPNDCAAQTACLLPAVREMMK</sequence>
<feature type="signal peptide" evidence="1">
    <location>
        <begin position="1"/>
        <end position="19"/>
    </location>
</feature>
<dbReference type="Proteomes" id="UP000034022">
    <property type="component" value="Unassembled WGS sequence"/>
</dbReference>
<keyword evidence="1" id="KW-0732">Signal</keyword>
<gene>
    <name evidence="2" type="ORF">US91_C0004G0013</name>
</gene>
<dbReference type="PROSITE" id="PS51257">
    <property type="entry name" value="PROKAR_LIPOPROTEIN"/>
    <property type="match status" value="1"/>
</dbReference>
<accession>A0A0G0JSJ9</accession>
<evidence type="ECO:0000313" key="3">
    <source>
        <dbReference type="Proteomes" id="UP000034022"/>
    </source>
</evidence>
<reference evidence="2 3" key="1">
    <citation type="journal article" date="2015" name="Nature">
        <title>rRNA introns, odd ribosomes, and small enigmatic genomes across a large radiation of phyla.</title>
        <authorList>
            <person name="Brown C.T."/>
            <person name="Hug L.A."/>
            <person name="Thomas B.C."/>
            <person name="Sharon I."/>
            <person name="Castelle C.J."/>
            <person name="Singh A."/>
            <person name="Wilkins M.J."/>
            <person name="Williams K.H."/>
            <person name="Banfield J.F."/>
        </authorList>
    </citation>
    <scope>NUCLEOTIDE SEQUENCE [LARGE SCALE GENOMIC DNA]</scope>
</reference>
<evidence type="ECO:0000256" key="1">
    <source>
        <dbReference type="SAM" id="SignalP"/>
    </source>
</evidence>
<proteinExistence type="predicted"/>
<feature type="chain" id="PRO_5002533098" description="Lipoprotein" evidence="1">
    <location>
        <begin position="20"/>
        <end position="202"/>
    </location>
</feature>